<evidence type="ECO:0000256" key="1">
    <source>
        <dbReference type="ARBA" id="ARBA00000085"/>
    </source>
</evidence>
<evidence type="ECO:0000256" key="9">
    <source>
        <dbReference type="ARBA" id="ARBA00023012"/>
    </source>
</evidence>
<keyword evidence="5" id="KW-0808">Transferase</keyword>
<keyword evidence="7 13" id="KW-0418">Kinase</keyword>
<feature type="domain" description="Histidine kinase" evidence="11">
    <location>
        <begin position="233"/>
        <end position="425"/>
    </location>
</feature>
<dbReference type="EC" id="2.7.13.3" evidence="3"/>
<dbReference type="InterPro" id="IPR003661">
    <property type="entry name" value="HisK_dim/P_dom"/>
</dbReference>
<evidence type="ECO:0000256" key="5">
    <source>
        <dbReference type="ARBA" id="ARBA00022679"/>
    </source>
</evidence>
<dbReference type="Pfam" id="PF00512">
    <property type="entry name" value="HisKA"/>
    <property type="match status" value="1"/>
</dbReference>
<dbReference type="SUPFAM" id="SSF47384">
    <property type="entry name" value="Homodimeric domain of signal transducing histidine kinase"/>
    <property type="match status" value="1"/>
</dbReference>
<organism evidence="13 14">
    <name type="scientific">Photobacterium proteolyticum</name>
    <dbReference type="NCBI Taxonomy" id="1903952"/>
    <lineage>
        <taxon>Bacteria</taxon>
        <taxon>Pseudomonadati</taxon>
        <taxon>Pseudomonadota</taxon>
        <taxon>Gammaproteobacteria</taxon>
        <taxon>Vibrionales</taxon>
        <taxon>Vibrionaceae</taxon>
        <taxon>Photobacterium</taxon>
    </lineage>
</organism>
<dbReference type="SMART" id="SM00388">
    <property type="entry name" value="HisKA"/>
    <property type="match status" value="1"/>
</dbReference>
<dbReference type="PROSITE" id="PS50885">
    <property type="entry name" value="HAMP"/>
    <property type="match status" value="1"/>
</dbReference>
<dbReference type="InterPro" id="IPR005467">
    <property type="entry name" value="His_kinase_dom"/>
</dbReference>
<dbReference type="AlphaFoldDB" id="A0A1Q9H1G4"/>
<comment type="subcellular location">
    <subcellularLocation>
        <location evidence="2">Membrane</location>
    </subcellularLocation>
</comment>
<dbReference type="GO" id="GO:0000155">
    <property type="term" value="F:phosphorelay sensor kinase activity"/>
    <property type="evidence" value="ECO:0007669"/>
    <property type="project" value="InterPro"/>
</dbReference>
<name>A0A1Q9H1G4_9GAMM</name>
<keyword evidence="4" id="KW-0597">Phosphoprotein</keyword>
<dbReference type="OrthoDB" id="9121563at2"/>
<keyword evidence="8 10" id="KW-1133">Transmembrane helix</keyword>
<dbReference type="Gene3D" id="6.10.340.10">
    <property type="match status" value="1"/>
</dbReference>
<evidence type="ECO:0000259" key="12">
    <source>
        <dbReference type="PROSITE" id="PS50885"/>
    </source>
</evidence>
<evidence type="ECO:0000256" key="3">
    <source>
        <dbReference type="ARBA" id="ARBA00012438"/>
    </source>
</evidence>
<dbReference type="SMART" id="SM00387">
    <property type="entry name" value="HATPase_c"/>
    <property type="match status" value="1"/>
</dbReference>
<evidence type="ECO:0000259" key="11">
    <source>
        <dbReference type="PROSITE" id="PS50109"/>
    </source>
</evidence>
<evidence type="ECO:0000313" key="14">
    <source>
        <dbReference type="Proteomes" id="UP000186905"/>
    </source>
</evidence>
<comment type="caution">
    <text evidence="13">The sequence shown here is derived from an EMBL/GenBank/DDBJ whole genome shotgun (WGS) entry which is preliminary data.</text>
</comment>
<evidence type="ECO:0000256" key="8">
    <source>
        <dbReference type="ARBA" id="ARBA00022989"/>
    </source>
</evidence>
<dbReference type="InterPro" id="IPR036097">
    <property type="entry name" value="HisK_dim/P_sf"/>
</dbReference>
<dbReference type="InterPro" id="IPR036890">
    <property type="entry name" value="HATPase_C_sf"/>
</dbReference>
<evidence type="ECO:0000256" key="7">
    <source>
        <dbReference type="ARBA" id="ARBA00022777"/>
    </source>
</evidence>
<proteinExistence type="predicted"/>
<reference evidence="13 14" key="1">
    <citation type="submission" date="2016-09" db="EMBL/GenBank/DDBJ databases">
        <title>Photobacterium proteolyticum sp. nov. a protease producing bacterium isolated from ocean sediments of Laizhou Bay.</title>
        <authorList>
            <person name="Li Y."/>
        </authorList>
    </citation>
    <scope>NUCLEOTIDE SEQUENCE [LARGE SCALE GENOMIC DNA]</scope>
    <source>
        <strain evidence="13 14">13-12</strain>
    </source>
</reference>
<dbReference type="EMBL" id="MJIL01000041">
    <property type="protein sequence ID" value="OLQ81457.1"/>
    <property type="molecule type" value="Genomic_DNA"/>
</dbReference>
<evidence type="ECO:0000256" key="10">
    <source>
        <dbReference type="SAM" id="Phobius"/>
    </source>
</evidence>
<dbReference type="GO" id="GO:0005886">
    <property type="term" value="C:plasma membrane"/>
    <property type="evidence" value="ECO:0007669"/>
    <property type="project" value="TreeGrafter"/>
</dbReference>
<dbReference type="Proteomes" id="UP000186905">
    <property type="component" value="Unassembled WGS sequence"/>
</dbReference>
<dbReference type="PROSITE" id="PS50109">
    <property type="entry name" value="HIS_KIN"/>
    <property type="match status" value="1"/>
</dbReference>
<evidence type="ECO:0000256" key="4">
    <source>
        <dbReference type="ARBA" id="ARBA00022553"/>
    </source>
</evidence>
<accession>A0A1Q9H1G4</accession>
<evidence type="ECO:0000313" key="13">
    <source>
        <dbReference type="EMBL" id="OLQ81457.1"/>
    </source>
</evidence>
<gene>
    <name evidence="13" type="ORF">BIT28_04335</name>
</gene>
<keyword evidence="10" id="KW-0472">Membrane</keyword>
<dbReference type="CDD" id="cd00082">
    <property type="entry name" value="HisKA"/>
    <property type="match status" value="1"/>
</dbReference>
<dbReference type="PANTHER" id="PTHR45436">
    <property type="entry name" value="SENSOR HISTIDINE KINASE YKOH"/>
    <property type="match status" value="1"/>
</dbReference>
<sequence length="432" mass="48136">MTSKQVKSAKQLTFSYFSIVAFAIISIHFALLETTLEDFELINATNRLQHAKEVAKEVLSENDVQTISIPPFSHAYIGKELLPSDLNIPDNLPKDTAVAVGSDDSISIESEYFIMRSDLTIGNDKKTVYLLYYDDIYELSENQVFRNQAKQLCITLLLILISLFVILSISRRLTAPLSELTNELEDRSVTDLSPIQPPRGVVSKELLQLVTSFNLYSERIHQLLERERSFNRYASHELRTPLMVMKGSISLLGQSNDPAFIEKQRIRLLHASNEMNDFVTTLLSLTREENLTNLSPRALGHDELSSIAIEHQHLLANKPVEWRVTMNGETTVKAPETTMKILIGNLIKNAFACTEQGTVTIETSPDSIKVIDSGIGLGSKPRGVEGFGLGLLIAGDICRKYGWQLNHYNNGSQGCIAEIMLTPGDTPSEPQG</sequence>
<dbReference type="PANTHER" id="PTHR45436:SF16">
    <property type="entry name" value="HISTIDINE KINASE"/>
    <property type="match status" value="1"/>
</dbReference>
<keyword evidence="14" id="KW-1185">Reference proteome</keyword>
<keyword evidence="6 10" id="KW-0812">Transmembrane</keyword>
<dbReference type="InterPro" id="IPR003594">
    <property type="entry name" value="HATPase_dom"/>
</dbReference>
<feature type="transmembrane region" description="Helical" evidence="10">
    <location>
        <begin position="12"/>
        <end position="31"/>
    </location>
</feature>
<dbReference type="InterPro" id="IPR003660">
    <property type="entry name" value="HAMP_dom"/>
</dbReference>
<dbReference type="Gene3D" id="1.10.287.130">
    <property type="match status" value="1"/>
</dbReference>
<dbReference type="SUPFAM" id="SSF55874">
    <property type="entry name" value="ATPase domain of HSP90 chaperone/DNA topoisomerase II/histidine kinase"/>
    <property type="match status" value="1"/>
</dbReference>
<evidence type="ECO:0000256" key="6">
    <source>
        <dbReference type="ARBA" id="ARBA00022692"/>
    </source>
</evidence>
<protein>
    <recommendedName>
        <fullName evidence="3">histidine kinase</fullName>
        <ecNumber evidence="3">2.7.13.3</ecNumber>
    </recommendedName>
</protein>
<evidence type="ECO:0000256" key="2">
    <source>
        <dbReference type="ARBA" id="ARBA00004370"/>
    </source>
</evidence>
<feature type="domain" description="HAMP" evidence="12">
    <location>
        <begin position="171"/>
        <end position="225"/>
    </location>
</feature>
<dbReference type="InterPro" id="IPR050428">
    <property type="entry name" value="TCS_sensor_his_kinase"/>
</dbReference>
<dbReference type="Gene3D" id="3.30.565.10">
    <property type="entry name" value="Histidine kinase-like ATPase, C-terminal domain"/>
    <property type="match status" value="1"/>
</dbReference>
<comment type="catalytic activity">
    <reaction evidence="1">
        <text>ATP + protein L-histidine = ADP + protein N-phospho-L-histidine.</text>
        <dbReference type="EC" id="2.7.13.3"/>
    </reaction>
</comment>
<keyword evidence="9" id="KW-0902">Two-component regulatory system</keyword>
<dbReference type="STRING" id="1903952.BIT28_04335"/>